<feature type="region of interest" description="Disordered" evidence="1">
    <location>
        <begin position="67"/>
        <end position="86"/>
    </location>
</feature>
<dbReference type="EMBL" id="CAUYUJ010001408">
    <property type="protein sequence ID" value="CAK0795794.1"/>
    <property type="molecule type" value="Genomic_DNA"/>
</dbReference>
<gene>
    <name evidence="3" type="ORF">PCOR1329_LOCUS5348</name>
</gene>
<evidence type="ECO:0008006" key="5">
    <source>
        <dbReference type="Google" id="ProtNLM"/>
    </source>
</evidence>
<sequence>WLGSLPLWSSPRARPVTRPSLPPKPEADDMAGPRRCRAGTRALAAAAAACLAALCCAASRGFAPAPGAGEAARAPRPVSGATAPAPEAAEGAPAAAKAALALGAAGALALAAARPAGAGRRGPRVARGLLPPEDQKGYVGNALGYVTLWTNFMLGFFGSLYGGIVREMARPGPLKFIIPILAISIITFLDLRHPPAHDQQPHLLSAARGPSHLVFFSLSRSLCAHVALLCLRSVSFTGFSLDVPLPSCCRRSHSNLYSAALFASACCACIVPAVV</sequence>
<keyword evidence="2" id="KW-1133">Transmembrane helix</keyword>
<feature type="non-terminal residue" evidence="3">
    <location>
        <position position="1"/>
    </location>
</feature>
<feature type="transmembrane region" description="Helical" evidence="2">
    <location>
        <begin position="142"/>
        <end position="164"/>
    </location>
</feature>
<evidence type="ECO:0000256" key="2">
    <source>
        <dbReference type="SAM" id="Phobius"/>
    </source>
</evidence>
<keyword evidence="2" id="KW-0812">Transmembrane</keyword>
<proteinExistence type="predicted"/>
<feature type="transmembrane region" description="Helical" evidence="2">
    <location>
        <begin position="176"/>
        <end position="193"/>
    </location>
</feature>
<accession>A0ABN9PRM1</accession>
<dbReference type="Proteomes" id="UP001189429">
    <property type="component" value="Unassembled WGS sequence"/>
</dbReference>
<keyword evidence="2" id="KW-0472">Membrane</keyword>
<organism evidence="3 4">
    <name type="scientific">Prorocentrum cordatum</name>
    <dbReference type="NCBI Taxonomy" id="2364126"/>
    <lineage>
        <taxon>Eukaryota</taxon>
        <taxon>Sar</taxon>
        <taxon>Alveolata</taxon>
        <taxon>Dinophyceae</taxon>
        <taxon>Prorocentrales</taxon>
        <taxon>Prorocentraceae</taxon>
        <taxon>Prorocentrum</taxon>
    </lineage>
</organism>
<keyword evidence="4" id="KW-1185">Reference proteome</keyword>
<protein>
    <recommendedName>
        <fullName evidence="5">ADP,ATP carrier protein</fullName>
    </recommendedName>
</protein>
<evidence type="ECO:0000256" key="1">
    <source>
        <dbReference type="SAM" id="MobiDB-lite"/>
    </source>
</evidence>
<evidence type="ECO:0000313" key="4">
    <source>
        <dbReference type="Proteomes" id="UP001189429"/>
    </source>
</evidence>
<comment type="caution">
    <text evidence="3">The sequence shown here is derived from an EMBL/GenBank/DDBJ whole genome shotgun (WGS) entry which is preliminary data.</text>
</comment>
<evidence type="ECO:0000313" key="3">
    <source>
        <dbReference type="EMBL" id="CAK0795794.1"/>
    </source>
</evidence>
<reference evidence="3" key="1">
    <citation type="submission" date="2023-10" db="EMBL/GenBank/DDBJ databases">
        <authorList>
            <person name="Chen Y."/>
            <person name="Shah S."/>
            <person name="Dougan E. K."/>
            <person name="Thang M."/>
            <person name="Chan C."/>
        </authorList>
    </citation>
    <scope>NUCLEOTIDE SEQUENCE [LARGE SCALE GENOMIC DNA]</scope>
</reference>
<feature type="region of interest" description="Disordered" evidence="1">
    <location>
        <begin position="1"/>
        <end position="33"/>
    </location>
</feature>
<name>A0ABN9PRM1_9DINO</name>